<name>A0ABR1VFG8_9PEZI</name>
<evidence type="ECO:0000259" key="4">
    <source>
        <dbReference type="PROSITE" id="PS51253"/>
    </source>
</evidence>
<gene>
    <name evidence="5" type="ORF">PG994_006528</name>
</gene>
<dbReference type="EMBL" id="JAQQWL010000006">
    <property type="protein sequence ID" value="KAK8069912.1"/>
    <property type="molecule type" value="Genomic_DNA"/>
</dbReference>
<dbReference type="InterPro" id="IPR004875">
    <property type="entry name" value="DDE_SF_endonuclease_dom"/>
</dbReference>
<feature type="coiled-coil region" evidence="2">
    <location>
        <begin position="345"/>
        <end position="379"/>
    </location>
</feature>
<dbReference type="PROSITE" id="PS51253">
    <property type="entry name" value="HTH_CENPB"/>
    <property type="match status" value="1"/>
</dbReference>
<keyword evidence="2" id="KW-0175">Coiled coil</keyword>
<feature type="domain" description="HTH CENPB-type" evidence="4">
    <location>
        <begin position="49"/>
        <end position="119"/>
    </location>
</feature>
<keyword evidence="1" id="KW-0238">DNA-binding</keyword>
<dbReference type="RefSeq" id="XP_066717206.1">
    <property type="nucleotide sequence ID" value="XM_066857937.1"/>
</dbReference>
<evidence type="ECO:0000256" key="2">
    <source>
        <dbReference type="SAM" id="Coils"/>
    </source>
</evidence>
<proteinExistence type="predicted"/>
<dbReference type="InterPro" id="IPR006600">
    <property type="entry name" value="HTH_CenpB_DNA-bd_dom"/>
</dbReference>
<dbReference type="Pfam" id="PF03184">
    <property type="entry name" value="DDE_1"/>
    <property type="match status" value="1"/>
</dbReference>
<comment type="caution">
    <text evidence="5">The sequence shown here is derived from an EMBL/GenBank/DDBJ whole genome shotgun (WGS) entry which is preliminary data.</text>
</comment>
<reference evidence="5 6" key="1">
    <citation type="submission" date="2023-01" db="EMBL/GenBank/DDBJ databases">
        <title>Analysis of 21 Apiospora genomes using comparative genomics revels a genus with tremendous synthesis potential of carbohydrate active enzymes and secondary metabolites.</title>
        <authorList>
            <person name="Sorensen T."/>
        </authorList>
    </citation>
    <scope>NUCLEOTIDE SEQUENCE [LARGE SCALE GENOMIC DNA]</scope>
    <source>
        <strain evidence="5 6">CBS 135458</strain>
    </source>
</reference>
<accession>A0ABR1VFG8</accession>
<evidence type="ECO:0000256" key="1">
    <source>
        <dbReference type="ARBA" id="ARBA00023125"/>
    </source>
</evidence>
<protein>
    <submittedName>
        <fullName evidence="5">Transposase</fullName>
    </submittedName>
</protein>
<sequence>MASFEAQKRAHAAIHDVKLGLGVREAVRKWDATRSYVNRRLAGVPTRQELNKDRQALSPLLEAQLAHWAIGQARLGFAPALVKFRSMAQRMLNASGTSYQLGQRWHARFLARNGDVKATRSRIINYNRVNGATVANINVFFDRLDAPELANIPPERFYNTDEMGIGQGVGGDHWVISEATSHIALKKDVEKGEWITALECVSCDGVALPPLVIFKGVDVQSQWFPDQNRHLWDDWRFKASARGWTSNTTALNWIEDIFIPYIRSRHGNKWVVLKRLENGWDLSAGSVEAAIVEILVERESTPDFVAELAPTPIKTPSGSQALRRSGRQLAALDPTFKLPSQRLFVRKASKALDQQADKIASLEAQIDYLQSKLDRKTARVRQKVRIAPGQRFVRMADIRRAKRRLRGRVVYEDEASDVDMPGAPRNAAEAEEEDGTEAEDCIIVGNTQR</sequence>
<keyword evidence="6" id="KW-1185">Reference proteome</keyword>
<feature type="compositionally biased region" description="Acidic residues" evidence="3">
    <location>
        <begin position="429"/>
        <end position="440"/>
    </location>
</feature>
<feature type="region of interest" description="Disordered" evidence="3">
    <location>
        <begin position="414"/>
        <end position="449"/>
    </location>
</feature>
<evidence type="ECO:0000313" key="5">
    <source>
        <dbReference type="EMBL" id="KAK8069912.1"/>
    </source>
</evidence>
<dbReference type="Proteomes" id="UP001480595">
    <property type="component" value="Unassembled WGS sequence"/>
</dbReference>
<organism evidence="5 6">
    <name type="scientific">Apiospora phragmitis</name>
    <dbReference type="NCBI Taxonomy" id="2905665"/>
    <lineage>
        <taxon>Eukaryota</taxon>
        <taxon>Fungi</taxon>
        <taxon>Dikarya</taxon>
        <taxon>Ascomycota</taxon>
        <taxon>Pezizomycotina</taxon>
        <taxon>Sordariomycetes</taxon>
        <taxon>Xylariomycetidae</taxon>
        <taxon>Amphisphaeriales</taxon>
        <taxon>Apiosporaceae</taxon>
        <taxon>Apiospora</taxon>
    </lineage>
</organism>
<evidence type="ECO:0000313" key="6">
    <source>
        <dbReference type="Proteomes" id="UP001480595"/>
    </source>
</evidence>
<evidence type="ECO:0000256" key="3">
    <source>
        <dbReference type="SAM" id="MobiDB-lite"/>
    </source>
</evidence>
<dbReference type="GeneID" id="92091000"/>